<evidence type="ECO:0000313" key="4">
    <source>
        <dbReference type="EMBL" id="SCZ58235.1"/>
    </source>
</evidence>
<reference evidence="4 5" key="1">
    <citation type="submission" date="2016-10" db="EMBL/GenBank/DDBJ databases">
        <authorList>
            <person name="de Groot N.N."/>
        </authorList>
    </citation>
    <scope>NUCLEOTIDE SEQUENCE [LARGE SCALE GENOMIC DNA]</scope>
    <source>
        <strain evidence="4 5">HLD2</strain>
    </source>
</reference>
<dbReference type="GO" id="GO:0016779">
    <property type="term" value="F:nucleotidyltransferase activity"/>
    <property type="evidence" value="ECO:0007669"/>
    <property type="project" value="UniProtKB-KW"/>
</dbReference>
<protein>
    <submittedName>
        <fullName evidence="4">Nucleotidyl transferase</fullName>
    </submittedName>
</protein>
<dbReference type="NCBIfam" id="NF045761">
    <property type="entry name" value="NAMPUrTaseMurU"/>
    <property type="match status" value="1"/>
</dbReference>
<dbReference type="InterPro" id="IPR050065">
    <property type="entry name" value="GlmU-like"/>
</dbReference>
<evidence type="ECO:0000256" key="2">
    <source>
        <dbReference type="ARBA" id="ARBA00022695"/>
    </source>
</evidence>
<evidence type="ECO:0000256" key="1">
    <source>
        <dbReference type="ARBA" id="ARBA00022679"/>
    </source>
</evidence>
<dbReference type="EMBL" id="FMWD01000004">
    <property type="protein sequence ID" value="SCZ58235.1"/>
    <property type="molecule type" value="Genomic_DNA"/>
</dbReference>
<organism evidence="4 5">
    <name type="scientific">Thiohalomonas denitrificans</name>
    <dbReference type="NCBI Taxonomy" id="415747"/>
    <lineage>
        <taxon>Bacteria</taxon>
        <taxon>Pseudomonadati</taxon>
        <taxon>Pseudomonadota</taxon>
        <taxon>Gammaproteobacteria</taxon>
        <taxon>Thiohalomonadales</taxon>
        <taxon>Thiohalomonadaceae</taxon>
        <taxon>Thiohalomonas</taxon>
    </lineage>
</organism>
<dbReference type="Gene3D" id="3.90.550.10">
    <property type="entry name" value="Spore Coat Polysaccharide Biosynthesis Protein SpsA, Chain A"/>
    <property type="match status" value="1"/>
</dbReference>
<dbReference type="RefSeq" id="WP_092995176.1">
    <property type="nucleotide sequence ID" value="NZ_FMWD01000004.1"/>
</dbReference>
<dbReference type="Proteomes" id="UP000199648">
    <property type="component" value="Unassembled WGS sequence"/>
</dbReference>
<dbReference type="InterPro" id="IPR029044">
    <property type="entry name" value="Nucleotide-diphossugar_trans"/>
</dbReference>
<keyword evidence="1 4" id="KW-0808">Transferase</keyword>
<dbReference type="InterPro" id="IPR054790">
    <property type="entry name" value="MurU"/>
</dbReference>
<dbReference type="SUPFAM" id="SSF53448">
    <property type="entry name" value="Nucleotide-diphospho-sugar transferases"/>
    <property type="match status" value="1"/>
</dbReference>
<dbReference type="OrthoDB" id="9788272at2"/>
<accession>A0A1G5Q8M7</accession>
<name>A0A1G5Q8M7_9GAMM</name>
<feature type="domain" description="Nucleotidyl transferase" evidence="3">
    <location>
        <begin position="2"/>
        <end position="116"/>
    </location>
</feature>
<keyword evidence="5" id="KW-1185">Reference proteome</keyword>
<evidence type="ECO:0000313" key="5">
    <source>
        <dbReference type="Proteomes" id="UP000199648"/>
    </source>
</evidence>
<dbReference type="PANTHER" id="PTHR43584:SF8">
    <property type="entry name" value="N-ACETYLMURAMATE ALPHA-1-PHOSPHATE URIDYLYLTRANSFERASE"/>
    <property type="match status" value="1"/>
</dbReference>
<gene>
    <name evidence="4" type="ORF">SAMN03097708_01642</name>
</gene>
<dbReference type="AlphaFoldDB" id="A0A1G5Q8M7"/>
<dbReference type="CDD" id="cd06422">
    <property type="entry name" value="NTP_transferase_like_1"/>
    <property type="match status" value="1"/>
</dbReference>
<proteinExistence type="predicted"/>
<keyword evidence="2" id="KW-0548">Nucleotidyltransferase</keyword>
<dbReference type="STRING" id="415747.SAMN03097708_01642"/>
<dbReference type="Pfam" id="PF00483">
    <property type="entry name" value="NTP_transferase"/>
    <property type="match status" value="1"/>
</dbReference>
<dbReference type="PANTHER" id="PTHR43584">
    <property type="entry name" value="NUCLEOTIDYL TRANSFERASE"/>
    <property type="match status" value="1"/>
</dbReference>
<sequence length="223" mass="23958">MKAMILAAGRGERMRPLTDTTPKPLLQAGGMALIEYHLKALAHAGISELVINHAHLGSRVETVLGDGSDYDLTITYSPEAAALETGGGILQALPLLAPGPFIVVNGDVWTDYPFERLPPEPDGLAHLVLVDNPVHHHGGDFALDGGRVTTSGARLTFSGIGVYRPELFEGCEPGAFPLAPLLRRAIKAGRVSGEHYRGRWMDIGTPQRLAELDRMLMAENESP</sequence>
<dbReference type="InterPro" id="IPR005835">
    <property type="entry name" value="NTP_transferase_dom"/>
</dbReference>
<evidence type="ECO:0000259" key="3">
    <source>
        <dbReference type="Pfam" id="PF00483"/>
    </source>
</evidence>